<organism evidence="5 6">
    <name type="scientific">Aspergillus sydowii CBS 593.65</name>
    <dbReference type="NCBI Taxonomy" id="1036612"/>
    <lineage>
        <taxon>Eukaryota</taxon>
        <taxon>Fungi</taxon>
        <taxon>Dikarya</taxon>
        <taxon>Ascomycota</taxon>
        <taxon>Pezizomycotina</taxon>
        <taxon>Eurotiomycetes</taxon>
        <taxon>Eurotiomycetidae</taxon>
        <taxon>Eurotiales</taxon>
        <taxon>Aspergillaceae</taxon>
        <taxon>Aspergillus</taxon>
        <taxon>Aspergillus subgen. Nidulantes</taxon>
    </lineage>
</organism>
<evidence type="ECO:0000313" key="6">
    <source>
        <dbReference type="Proteomes" id="UP000184356"/>
    </source>
</evidence>
<dbReference type="RefSeq" id="XP_040702674.1">
    <property type="nucleotide sequence ID" value="XM_040842059.1"/>
</dbReference>
<dbReference type="AlphaFoldDB" id="A0A1L9THG8"/>
<dbReference type="InterPro" id="IPR004226">
    <property type="entry name" value="TBCA"/>
</dbReference>
<evidence type="ECO:0000256" key="4">
    <source>
        <dbReference type="SAM" id="Coils"/>
    </source>
</evidence>
<dbReference type="Proteomes" id="UP000184356">
    <property type="component" value="Unassembled WGS sequence"/>
</dbReference>
<dbReference type="GO" id="GO:0005829">
    <property type="term" value="C:cytosol"/>
    <property type="evidence" value="ECO:0007669"/>
    <property type="project" value="TreeGrafter"/>
</dbReference>
<evidence type="ECO:0000256" key="2">
    <source>
        <dbReference type="ARBA" id="ARBA00023186"/>
    </source>
</evidence>
<protein>
    <recommendedName>
        <fullName evidence="3">Tubulin-specific chaperone A</fullName>
    </recommendedName>
</protein>
<dbReference type="GeneID" id="63758132"/>
<dbReference type="Gene3D" id="1.20.58.90">
    <property type="match status" value="1"/>
</dbReference>
<dbReference type="GO" id="GO:0007021">
    <property type="term" value="P:tubulin complex assembly"/>
    <property type="evidence" value="ECO:0007669"/>
    <property type="project" value="UniProtKB-UniRule"/>
</dbReference>
<keyword evidence="4" id="KW-0175">Coiled coil</keyword>
<proteinExistence type="inferred from homology"/>
<feature type="coiled-coil region" evidence="4">
    <location>
        <begin position="14"/>
        <end position="48"/>
    </location>
</feature>
<dbReference type="PANTHER" id="PTHR21500:SF0">
    <property type="entry name" value="TUBULIN-SPECIFIC CHAPERONE A"/>
    <property type="match status" value="1"/>
</dbReference>
<dbReference type="InterPro" id="IPR036126">
    <property type="entry name" value="TBCA_sf"/>
</dbReference>
<evidence type="ECO:0000256" key="3">
    <source>
        <dbReference type="RuleBase" id="RU364030"/>
    </source>
</evidence>
<comment type="similarity">
    <text evidence="1 3">Belongs to the TBCA family.</text>
</comment>
<dbReference type="PANTHER" id="PTHR21500">
    <property type="entry name" value="TUBULIN-SPECIFIC CHAPERONE A"/>
    <property type="match status" value="1"/>
</dbReference>
<dbReference type="GO" id="GO:0048487">
    <property type="term" value="F:beta-tubulin binding"/>
    <property type="evidence" value="ECO:0007669"/>
    <property type="project" value="InterPro"/>
</dbReference>
<name>A0A1L9THG8_9EURO</name>
<dbReference type="STRING" id="1036612.A0A1L9THG8"/>
<dbReference type="FunFam" id="1.20.58.90:FF:000016">
    <property type="entry name" value="Tubulin-specific chaperone A"/>
    <property type="match status" value="1"/>
</dbReference>
<dbReference type="EMBL" id="KV878586">
    <property type="protein sequence ID" value="OJJ58868.1"/>
    <property type="molecule type" value="Genomic_DNA"/>
</dbReference>
<evidence type="ECO:0000313" key="5">
    <source>
        <dbReference type="EMBL" id="OJJ58868.1"/>
    </source>
</evidence>
<keyword evidence="3" id="KW-0493">Microtubule</keyword>
<dbReference type="GO" id="GO:0005874">
    <property type="term" value="C:microtubule"/>
    <property type="evidence" value="ECO:0007669"/>
    <property type="project" value="UniProtKB-KW"/>
</dbReference>
<keyword evidence="6" id="KW-1185">Reference proteome</keyword>
<comment type="subcellular location">
    <subcellularLocation>
        <location evidence="3">Cytoplasm</location>
        <location evidence="3">Cytoskeleton</location>
    </subcellularLocation>
</comment>
<gene>
    <name evidence="5" type="ORF">ASPSYDRAFT_150943</name>
</gene>
<dbReference type="OrthoDB" id="296187at2759"/>
<keyword evidence="3" id="KW-0206">Cytoskeleton</keyword>
<comment type="subunit">
    <text evidence="3">Supercomplex made of cofactors A to E. Cofactors A and D function by capturing and stabilizing tubulin in a quasi-native conformation. Cofactor E binds to the cofactor D-tubulin complex; interaction with cofactor C then causes the release of tubulin polypeptides that are committed to the native state.</text>
</comment>
<dbReference type="VEuPathDB" id="FungiDB:ASPSYDRAFT_150943"/>
<keyword evidence="3" id="KW-0963">Cytoplasm</keyword>
<accession>A0A1L9THG8</accession>
<reference evidence="6" key="1">
    <citation type="journal article" date="2017" name="Genome Biol.">
        <title>Comparative genomics reveals high biological diversity and specific adaptations in the industrially and medically important fungal genus Aspergillus.</title>
        <authorList>
            <person name="de Vries R.P."/>
            <person name="Riley R."/>
            <person name="Wiebenga A."/>
            <person name="Aguilar-Osorio G."/>
            <person name="Amillis S."/>
            <person name="Uchima C.A."/>
            <person name="Anderluh G."/>
            <person name="Asadollahi M."/>
            <person name="Askin M."/>
            <person name="Barry K."/>
            <person name="Battaglia E."/>
            <person name="Bayram O."/>
            <person name="Benocci T."/>
            <person name="Braus-Stromeyer S.A."/>
            <person name="Caldana C."/>
            <person name="Canovas D."/>
            <person name="Cerqueira G.C."/>
            <person name="Chen F."/>
            <person name="Chen W."/>
            <person name="Choi C."/>
            <person name="Clum A."/>
            <person name="Dos Santos R.A."/>
            <person name="Damasio A.R."/>
            <person name="Diallinas G."/>
            <person name="Emri T."/>
            <person name="Fekete E."/>
            <person name="Flipphi M."/>
            <person name="Freyberg S."/>
            <person name="Gallo A."/>
            <person name="Gournas C."/>
            <person name="Habgood R."/>
            <person name="Hainaut M."/>
            <person name="Harispe M.L."/>
            <person name="Henrissat B."/>
            <person name="Hilden K.S."/>
            <person name="Hope R."/>
            <person name="Hossain A."/>
            <person name="Karabika E."/>
            <person name="Karaffa L."/>
            <person name="Karanyi Z."/>
            <person name="Krasevec N."/>
            <person name="Kuo A."/>
            <person name="Kusch H."/>
            <person name="LaButti K."/>
            <person name="Lagendijk E.L."/>
            <person name="Lapidus A."/>
            <person name="Levasseur A."/>
            <person name="Lindquist E."/>
            <person name="Lipzen A."/>
            <person name="Logrieco A.F."/>
            <person name="MacCabe A."/>
            <person name="Maekelae M.R."/>
            <person name="Malavazi I."/>
            <person name="Melin P."/>
            <person name="Meyer V."/>
            <person name="Mielnichuk N."/>
            <person name="Miskei M."/>
            <person name="Molnar A.P."/>
            <person name="Mule G."/>
            <person name="Ngan C.Y."/>
            <person name="Orejas M."/>
            <person name="Orosz E."/>
            <person name="Ouedraogo J.P."/>
            <person name="Overkamp K.M."/>
            <person name="Park H.-S."/>
            <person name="Perrone G."/>
            <person name="Piumi F."/>
            <person name="Punt P.J."/>
            <person name="Ram A.F."/>
            <person name="Ramon A."/>
            <person name="Rauscher S."/>
            <person name="Record E."/>
            <person name="Riano-Pachon D.M."/>
            <person name="Robert V."/>
            <person name="Roehrig J."/>
            <person name="Ruller R."/>
            <person name="Salamov A."/>
            <person name="Salih N.S."/>
            <person name="Samson R.A."/>
            <person name="Sandor E."/>
            <person name="Sanguinetti M."/>
            <person name="Schuetze T."/>
            <person name="Sepcic K."/>
            <person name="Shelest E."/>
            <person name="Sherlock G."/>
            <person name="Sophianopoulou V."/>
            <person name="Squina F.M."/>
            <person name="Sun H."/>
            <person name="Susca A."/>
            <person name="Todd R.B."/>
            <person name="Tsang A."/>
            <person name="Unkles S.E."/>
            <person name="van de Wiele N."/>
            <person name="van Rossen-Uffink D."/>
            <person name="Oliveira J.V."/>
            <person name="Vesth T.C."/>
            <person name="Visser J."/>
            <person name="Yu J.-H."/>
            <person name="Zhou M."/>
            <person name="Andersen M.R."/>
            <person name="Archer D.B."/>
            <person name="Baker S.E."/>
            <person name="Benoit I."/>
            <person name="Brakhage A.A."/>
            <person name="Braus G.H."/>
            <person name="Fischer R."/>
            <person name="Frisvad J.C."/>
            <person name="Goldman G.H."/>
            <person name="Houbraken J."/>
            <person name="Oakley B."/>
            <person name="Pocsi I."/>
            <person name="Scazzocchio C."/>
            <person name="Seiboth B."/>
            <person name="vanKuyk P.A."/>
            <person name="Wortman J."/>
            <person name="Dyer P.S."/>
            <person name="Grigoriev I.V."/>
        </authorList>
    </citation>
    <scope>NUCLEOTIDE SEQUENCE [LARGE SCALE GENOMIC DNA]</scope>
    <source>
        <strain evidence="6">CBS 593.65</strain>
    </source>
</reference>
<sequence length="118" mass="13392">MAPRSQLEITTASVQRLVKEEASYRRELEQQKERIQKLEAQDPSADENREYMLNQERLALAETEKVFPSLKQKIEETIAKLDSLLVEEGKKGAESNVEHINAAKEAIASARVAEREIA</sequence>
<dbReference type="SUPFAM" id="SSF46988">
    <property type="entry name" value="Tubulin chaperone cofactor A"/>
    <property type="match status" value="1"/>
</dbReference>
<dbReference type="Pfam" id="PF02970">
    <property type="entry name" value="TBCA"/>
    <property type="match status" value="1"/>
</dbReference>
<evidence type="ECO:0000256" key="1">
    <source>
        <dbReference type="ARBA" id="ARBA00006806"/>
    </source>
</evidence>
<keyword evidence="2 3" id="KW-0143">Chaperone</keyword>
<dbReference type="GO" id="GO:0007023">
    <property type="term" value="P:post-chaperonin tubulin folding pathway"/>
    <property type="evidence" value="ECO:0007669"/>
    <property type="project" value="UniProtKB-UniRule"/>
</dbReference>